<accession>A0A285NBD0</accession>
<gene>
    <name evidence="6" type="ORF">SAMN06265368_0540</name>
</gene>
<dbReference type="RefSeq" id="WP_097151854.1">
    <property type="nucleotide sequence ID" value="NZ_OBEL01000001.1"/>
</dbReference>
<dbReference type="PANTHER" id="PTHR42788:SF13">
    <property type="entry name" value="ALIPHATIC SULFONATES IMPORT ATP-BINDING PROTEIN SSUB"/>
    <property type="match status" value="1"/>
</dbReference>
<dbReference type="EMBL" id="OBEL01000001">
    <property type="protein sequence ID" value="SNZ06794.1"/>
    <property type="molecule type" value="Genomic_DNA"/>
</dbReference>
<dbReference type="InterPro" id="IPR003593">
    <property type="entry name" value="AAA+_ATPase"/>
</dbReference>
<dbReference type="InterPro" id="IPR003439">
    <property type="entry name" value="ABC_transporter-like_ATP-bd"/>
</dbReference>
<name>A0A285NBD0_9HYPH</name>
<dbReference type="AlphaFoldDB" id="A0A285NBD0"/>
<comment type="similarity">
    <text evidence="1">Belongs to the ABC transporter superfamily.</text>
</comment>
<keyword evidence="3" id="KW-0547">Nucleotide-binding</keyword>
<keyword evidence="2" id="KW-0813">Transport</keyword>
<evidence type="ECO:0000256" key="2">
    <source>
        <dbReference type="ARBA" id="ARBA00022448"/>
    </source>
</evidence>
<dbReference type="Pfam" id="PF00005">
    <property type="entry name" value="ABC_tran"/>
    <property type="match status" value="1"/>
</dbReference>
<evidence type="ECO:0000256" key="1">
    <source>
        <dbReference type="ARBA" id="ARBA00005417"/>
    </source>
</evidence>
<dbReference type="Gene3D" id="3.40.50.300">
    <property type="entry name" value="P-loop containing nucleotide triphosphate hydrolases"/>
    <property type="match status" value="1"/>
</dbReference>
<dbReference type="InterPro" id="IPR050166">
    <property type="entry name" value="ABC_transporter_ATP-bind"/>
</dbReference>
<dbReference type="GO" id="GO:0016887">
    <property type="term" value="F:ATP hydrolysis activity"/>
    <property type="evidence" value="ECO:0007669"/>
    <property type="project" value="InterPro"/>
</dbReference>
<evidence type="ECO:0000313" key="7">
    <source>
        <dbReference type="Proteomes" id="UP000219439"/>
    </source>
</evidence>
<evidence type="ECO:0000259" key="5">
    <source>
        <dbReference type="PROSITE" id="PS50893"/>
    </source>
</evidence>
<proteinExistence type="inferred from homology"/>
<evidence type="ECO:0000313" key="6">
    <source>
        <dbReference type="EMBL" id="SNZ06794.1"/>
    </source>
</evidence>
<protein>
    <submittedName>
        <fullName evidence="6">NitT/TauT family transport system ATP-binding protein</fullName>
    </submittedName>
</protein>
<dbReference type="OrthoDB" id="9802264at2"/>
<dbReference type="InterPro" id="IPR027417">
    <property type="entry name" value="P-loop_NTPase"/>
</dbReference>
<evidence type="ECO:0000256" key="3">
    <source>
        <dbReference type="ARBA" id="ARBA00022741"/>
    </source>
</evidence>
<dbReference type="SUPFAM" id="SSF52540">
    <property type="entry name" value="P-loop containing nucleoside triphosphate hydrolases"/>
    <property type="match status" value="1"/>
</dbReference>
<dbReference type="GO" id="GO:0005524">
    <property type="term" value="F:ATP binding"/>
    <property type="evidence" value="ECO:0007669"/>
    <property type="project" value="UniProtKB-KW"/>
</dbReference>
<dbReference type="InterPro" id="IPR017871">
    <property type="entry name" value="ABC_transporter-like_CS"/>
</dbReference>
<dbReference type="PANTHER" id="PTHR42788">
    <property type="entry name" value="TAURINE IMPORT ATP-BINDING PROTEIN-RELATED"/>
    <property type="match status" value="1"/>
</dbReference>
<keyword evidence="4 6" id="KW-0067">ATP-binding</keyword>
<evidence type="ECO:0000256" key="4">
    <source>
        <dbReference type="ARBA" id="ARBA00022840"/>
    </source>
</evidence>
<feature type="domain" description="ABC transporter" evidence="5">
    <location>
        <begin position="21"/>
        <end position="243"/>
    </location>
</feature>
<dbReference type="PROSITE" id="PS50893">
    <property type="entry name" value="ABC_TRANSPORTER_2"/>
    <property type="match status" value="1"/>
</dbReference>
<keyword evidence="7" id="KW-1185">Reference proteome</keyword>
<dbReference type="SMART" id="SM00382">
    <property type="entry name" value="AAA"/>
    <property type="match status" value="1"/>
</dbReference>
<dbReference type="PROSITE" id="PS00211">
    <property type="entry name" value="ABC_TRANSPORTER_1"/>
    <property type="match status" value="1"/>
</dbReference>
<sequence length="267" mass="30096">MMFDPGRLETAQDVSSPDPVLKVKITDHRYHPLQQVLDECALGINKGEIVSLIGPSGCGKSTFLKIAAGLLEPSEGKVVSKTKDSAVLFQEHRLLPWKTLIDNMSFGFRGRTIPSDEKARRLRKAAQIMGFSDEDMVKYPSELSGGMRQRAALARALMIEPDLLFLDEPFSALDIGRRREMYRLLLGEVRQRNCTVLMVTHDVFEALSLSDRVIIMSPDPGAFLKEIKVSIPLEERTRHMVADLEAELLCDSEVAELFRMHDWDQVL</sequence>
<reference evidence="6 7" key="1">
    <citation type="submission" date="2017-09" db="EMBL/GenBank/DDBJ databases">
        <authorList>
            <person name="Ehlers B."/>
            <person name="Leendertz F.H."/>
        </authorList>
    </citation>
    <scope>NUCLEOTIDE SEQUENCE [LARGE SCALE GENOMIC DNA]</scope>
    <source>
        <strain evidence="6 7">DSM 18289</strain>
    </source>
</reference>
<dbReference type="Proteomes" id="UP000219439">
    <property type="component" value="Unassembled WGS sequence"/>
</dbReference>
<organism evidence="6 7">
    <name type="scientific">Cohaesibacter gelatinilyticus</name>
    <dbReference type="NCBI Taxonomy" id="372072"/>
    <lineage>
        <taxon>Bacteria</taxon>
        <taxon>Pseudomonadati</taxon>
        <taxon>Pseudomonadota</taxon>
        <taxon>Alphaproteobacteria</taxon>
        <taxon>Hyphomicrobiales</taxon>
        <taxon>Cohaesibacteraceae</taxon>
    </lineage>
</organism>